<dbReference type="InterPro" id="IPR001296">
    <property type="entry name" value="Glyco_trans_1"/>
</dbReference>
<evidence type="ECO:0000259" key="2">
    <source>
        <dbReference type="Pfam" id="PF00534"/>
    </source>
</evidence>
<evidence type="ECO:0000313" key="3">
    <source>
        <dbReference type="EMBL" id="REH42875.1"/>
    </source>
</evidence>
<dbReference type="Proteomes" id="UP000256269">
    <property type="component" value="Unassembled WGS sequence"/>
</dbReference>
<dbReference type="GO" id="GO:0016757">
    <property type="term" value="F:glycosyltransferase activity"/>
    <property type="evidence" value="ECO:0007669"/>
    <property type="project" value="InterPro"/>
</dbReference>
<accession>A0A3E0HDE7</accession>
<proteinExistence type="predicted"/>
<keyword evidence="1 3" id="KW-0808">Transferase</keyword>
<comment type="caution">
    <text evidence="3">The sequence shown here is derived from an EMBL/GenBank/DDBJ whole genome shotgun (WGS) entry which is preliminary data.</text>
</comment>
<keyword evidence="4" id="KW-1185">Reference proteome</keyword>
<dbReference type="PANTHER" id="PTHR46401">
    <property type="entry name" value="GLYCOSYLTRANSFERASE WBBK-RELATED"/>
    <property type="match status" value="1"/>
</dbReference>
<reference evidence="3 4" key="1">
    <citation type="submission" date="2018-08" db="EMBL/GenBank/DDBJ databases">
        <title>Genomic Encyclopedia of Archaeal and Bacterial Type Strains, Phase II (KMG-II): from individual species to whole genera.</title>
        <authorList>
            <person name="Goeker M."/>
        </authorList>
    </citation>
    <scope>NUCLEOTIDE SEQUENCE [LARGE SCALE GENOMIC DNA]</scope>
    <source>
        <strain evidence="3 4">DSM 45791</strain>
    </source>
</reference>
<dbReference type="PANTHER" id="PTHR46401:SF2">
    <property type="entry name" value="GLYCOSYLTRANSFERASE WBBK-RELATED"/>
    <property type="match status" value="1"/>
</dbReference>
<dbReference type="SUPFAM" id="SSF53756">
    <property type="entry name" value="UDP-Glycosyltransferase/glycogen phosphorylase"/>
    <property type="match status" value="1"/>
</dbReference>
<dbReference type="CDD" id="cd03801">
    <property type="entry name" value="GT4_PimA-like"/>
    <property type="match status" value="1"/>
</dbReference>
<dbReference type="Gene3D" id="3.40.50.2000">
    <property type="entry name" value="Glycogen Phosphorylase B"/>
    <property type="match status" value="2"/>
</dbReference>
<name>A0A3E0HDE7_9PSEU</name>
<protein>
    <submittedName>
        <fullName evidence="3">Glycosyltransferase involved in cell wall biosynthesis</fullName>
    </submittedName>
</protein>
<dbReference type="AlphaFoldDB" id="A0A3E0HDE7"/>
<dbReference type="EMBL" id="QUNO01000010">
    <property type="protein sequence ID" value="REH42875.1"/>
    <property type="molecule type" value="Genomic_DNA"/>
</dbReference>
<dbReference type="OrthoDB" id="9765330at2"/>
<dbReference type="GO" id="GO:0009103">
    <property type="term" value="P:lipopolysaccharide biosynthetic process"/>
    <property type="evidence" value="ECO:0007669"/>
    <property type="project" value="TreeGrafter"/>
</dbReference>
<organism evidence="3 4">
    <name type="scientific">Kutzneria buriramensis</name>
    <dbReference type="NCBI Taxonomy" id="1045776"/>
    <lineage>
        <taxon>Bacteria</taxon>
        <taxon>Bacillati</taxon>
        <taxon>Actinomycetota</taxon>
        <taxon>Actinomycetes</taxon>
        <taxon>Pseudonocardiales</taxon>
        <taxon>Pseudonocardiaceae</taxon>
        <taxon>Kutzneria</taxon>
    </lineage>
</organism>
<feature type="domain" description="Glycosyl transferase family 1" evidence="2">
    <location>
        <begin position="178"/>
        <end position="334"/>
    </location>
</feature>
<gene>
    <name evidence="3" type="ORF">BCF44_110377</name>
</gene>
<evidence type="ECO:0000256" key="1">
    <source>
        <dbReference type="ARBA" id="ARBA00022679"/>
    </source>
</evidence>
<sequence>MTLPVNSVHTVFPAQVVDVAAPSGGNVYDRRVSGGLSSLGWNVDEILVGGDWPRPDAAARAELTSALDNLDFGEVVLIDGLVACGVPEIVVPAARRLRVVVLVHLRLAAETGLADAVREDLDRREREVLRSASAIVVTSSWAAGELATHHDLPVNRIHSVEPGVDRAPLAHGTDGASRLLCVASVTPRKGHDLLLDALTTIDDLDWHLVCVGALHHAPEHVDRLRARLKTSNAYEKVDFVGPQHGDELDRSYAAADLFVLPSRAETYGMVVTEALARGIPVLATDVDPLPRTVGHAPDGSVPGLLVPPDGLAVALRSWLTDADLRERLRRAARDRRGMLNGWEETSNSLATVLTQVTRSSPPSG</sequence>
<dbReference type="Pfam" id="PF00534">
    <property type="entry name" value="Glycos_transf_1"/>
    <property type="match status" value="1"/>
</dbReference>
<evidence type="ECO:0000313" key="4">
    <source>
        <dbReference type="Proteomes" id="UP000256269"/>
    </source>
</evidence>